<dbReference type="EMBL" id="LR798283">
    <property type="protein sequence ID" value="CAB5220422.1"/>
    <property type="molecule type" value="Genomic_DNA"/>
</dbReference>
<reference evidence="1" key="1">
    <citation type="submission" date="2020-05" db="EMBL/GenBank/DDBJ databases">
        <authorList>
            <person name="Chiriac C."/>
            <person name="Salcher M."/>
            <person name="Ghai R."/>
            <person name="Kavagutti S V."/>
        </authorList>
    </citation>
    <scope>NUCLEOTIDE SEQUENCE</scope>
</reference>
<sequence>MEPLQDDVTRTHLVIPDTQAKPGVPTDHLYWIGQYIVDRKPDVIVHLGDHADMESLSSYDVGKRVFEGRRYKSDIEAANEAFDILCAPLVAHNAMAKAHKKAQYHPERHLLLGNHEDRINRATNDDSKLDGTIGVEDLNYIEHGWNVHPFLKPVEIDGVHYAHYWAAPMTGRPYGGTAANRLSKIGHSFTMGHQQTLDYAVRFLSNGQQQNGLVAGACYLHDEAYKSFQGNAHWRGIIVKHEVSDGAYDPMFVSLSYLCRKYEGMTLERFLSRKY</sequence>
<gene>
    <name evidence="1" type="ORF">UFOVP238_50</name>
</gene>
<organism evidence="1">
    <name type="scientific">uncultured Caudovirales phage</name>
    <dbReference type="NCBI Taxonomy" id="2100421"/>
    <lineage>
        <taxon>Viruses</taxon>
        <taxon>Duplodnaviria</taxon>
        <taxon>Heunggongvirae</taxon>
        <taxon>Uroviricota</taxon>
        <taxon>Caudoviricetes</taxon>
        <taxon>Peduoviridae</taxon>
        <taxon>Maltschvirus</taxon>
        <taxon>Maltschvirus maltsch</taxon>
    </lineage>
</organism>
<evidence type="ECO:0000313" key="1">
    <source>
        <dbReference type="EMBL" id="CAB5220422.1"/>
    </source>
</evidence>
<dbReference type="InterPro" id="IPR029052">
    <property type="entry name" value="Metallo-depent_PP-like"/>
</dbReference>
<protein>
    <recommendedName>
        <fullName evidence="2">Calcineurin-like phosphoesterase domain-containing protein</fullName>
    </recommendedName>
</protein>
<dbReference type="SUPFAM" id="SSF56300">
    <property type="entry name" value="Metallo-dependent phosphatases"/>
    <property type="match status" value="1"/>
</dbReference>
<evidence type="ECO:0008006" key="2">
    <source>
        <dbReference type="Google" id="ProtNLM"/>
    </source>
</evidence>
<name>A0A6J7WUQ7_9CAUD</name>
<proteinExistence type="predicted"/>
<accession>A0A6J7WUQ7</accession>